<dbReference type="Proteomes" id="UP000033725">
    <property type="component" value="Unassembled WGS sequence"/>
</dbReference>
<keyword evidence="7 8" id="KW-0472">Membrane</keyword>
<dbReference type="GO" id="GO:0008233">
    <property type="term" value="F:peptidase activity"/>
    <property type="evidence" value="ECO:0007669"/>
    <property type="project" value="UniProtKB-KW"/>
</dbReference>
<accession>A0A0F0KUD8</accession>
<dbReference type="PATRIC" id="fig|82380.10.peg.1089"/>
<dbReference type="GO" id="GO:0005886">
    <property type="term" value="C:plasma membrane"/>
    <property type="evidence" value="ECO:0007669"/>
    <property type="project" value="UniProtKB-SubCell"/>
</dbReference>
<feature type="transmembrane region" description="Helical" evidence="8">
    <location>
        <begin position="30"/>
        <end position="49"/>
    </location>
</feature>
<dbReference type="NCBIfam" id="TIGR04178">
    <property type="entry name" value="exo_archaeo"/>
    <property type="match status" value="1"/>
</dbReference>
<keyword evidence="5" id="KW-0378">Hydrolase</keyword>
<keyword evidence="2" id="KW-1003">Cell membrane</keyword>
<feature type="transmembrane region" description="Helical" evidence="8">
    <location>
        <begin position="127"/>
        <end position="146"/>
    </location>
</feature>
<evidence type="ECO:0000256" key="4">
    <source>
        <dbReference type="ARBA" id="ARBA00022692"/>
    </source>
</evidence>
<comment type="caution">
    <text evidence="9">The sequence shown here is derived from an EMBL/GenBank/DDBJ whole genome shotgun (WGS) entry which is preliminary data.</text>
</comment>
<keyword evidence="4 8" id="KW-0812">Transmembrane</keyword>
<keyword evidence="3" id="KW-0645">Protease</keyword>
<comment type="subcellular location">
    <subcellularLocation>
        <location evidence="1">Cell membrane</location>
        <topology evidence="1">Multi-pass membrane protein</topology>
    </subcellularLocation>
</comment>
<organism evidence="9 10">
    <name type="scientific">Microbacterium oxydans</name>
    <dbReference type="NCBI Taxonomy" id="82380"/>
    <lineage>
        <taxon>Bacteria</taxon>
        <taxon>Bacillati</taxon>
        <taxon>Actinomycetota</taxon>
        <taxon>Actinomycetes</taxon>
        <taxon>Micrococcales</taxon>
        <taxon>Microbacteriaceae</taxon>
        <taxon>Microbacterium</taxon>
    </lineage>
</organism>
<evidence type="ECO:0000313" key="9">
    <source>
        <dbReference type="EMBL" id="KJL24488.1"/>
    </source>
</evidence>
<evidence type="ECO:0000256" key="3">
    <source>
        <dbReference type="ARBA" id="ARBA00022670"/>
    </source>
</evidence>
<evidence type="ECO:0000256" key="8">
    <source>
        <dbReference type="SAM" id="Phobius"/>
    </source>
</evidence>
<evidence type="ECO:0000256" key="6">
    <source>
        <dbReference type="ARBA" id="ARBA00022989"/>
    </source>
</evidence>
<evidence type="ECO:0008006" key="11">
    <source>
        <dbReference type="Google" id="ProtNLM"/>
    </source>
</evidence>
<dbReference type="Pfam" id="PF09721">
    <property type="entry name" value="Exosortase_EpsH"/>
    <property type="match status" value="1"/>
</dbReference>
<evidence type="ECO:0000256" key="1">
    <source>
        <dbReference type="ARBA" id="ARBA00004651"/>
    </source>
</evidence>
<reference evidence="9 10" key="1">
    <citation type="submission" date="2015-02" db="EMBL/GenBank/DDBJ databases">
        <title>Draft genome sequences of ten Microbacterium spp. with emphasis on heavy metal contaminated environments.</title>
        <authorList>
            <person name="Corretto E."/>
        </authorList>
    </citation>
    <scope>NUCLEOTIDE SEQUENCE [LARGE SCALE GENOMIC DNA]</scope>
    <source>
        <strain evidence="9 10">BEL163</strain>
    </source>
</reference>
<dbReference type="OrthoDB" id="5063422at2"/>
<proteinExistence type="predicted"/>
<sequence>MASSTIVEDPRRELRPPVRFALGGPKGDRAARILAASLLILAVLALVWVNQAFRSFEASAATWALSPFVEGQRLPIAEHYFVRTPEHELIALRVTVECTTLLIGVPLTVVGAVILASTRVPWSRSMLGILAMWAVIFVVNLLRLAIIGWSTQTWGLDPGYEVSHVFVGSVVGIIGYALGLAALLLIVGVRPRRRRRVVPEETEGPHYHRNGAR</sequence>
<dbReference type="EMBL" id="JYIV01000020">
    <property type="protein sequence ID" value="KJL24488.1"/>
    <property type="molecule type" value="Genomic_DNA"/>
</dbReference>
<dbReference type="GO" id="GO:0006508">
    <property type="term" value="P:proteolysis"/>
    <property type="evidence" value="ECO:0007669"/>
    <property type="project" value="UniProtKB-KW"/>
</dbReference>
<dbReference type="InterPro" id="IPR026392">
    <property type="entry name" value="Exo/Archaeosortase_dom"/>
</dbReference>
<gene>
    <name evidence="9" type="ORF">RN51_01086</name>
</gene>
<dbReference type="AlphaFoldDB" id="A0A0F0KUD8"/>
<evidence type="ECO:0000256" key="2">
    <source>
        <dbReference type="ARBA" id="ARBA00022475"/>
    </source>
</evidence>
<dbReference type="InterPro" id="IPR019127">
    <property type="entry name" value="Exosortase"/>
</dbReference>
<evidence type="ECO:0000256" key="7">
    <source>
        <dbReference type="ARBA" id="ARBA00023136"/>
    </source>
</evidence>
<evidence type="ECO:0000313" key="10">
    <source>
        <dbReference type="Proteomes" id="UP000033725"/>
    </source>
</evidence>
<protein>
    <recommendedName>
        <fullName evidence="11">Exosortase/archaeosortase family protein</fullName>
    </recommendedName>
</protein>
<keyword evidence="6 8" id="KW-1133">Transmembrane helix</keyword>
<feature type="transmembrane region" description="Helical" evidence="8">
    <location>
        <begin position="166"/>
        <end position="187"/>
    </location>
</feature>
<evidence type="ECO:0000256" key="5">
    <source>
        <dbReference type="ARBA" id="ARBA00022801"/>
    </source>
</evidence>
<dbReference type="RefSeq" id="WP_045263015.1">
    <property type="nucleotide sequence ID" value="NZ_JYIV01000020.1"/>
</dbReference>
<name>A0A0F0KUD8_9MICO</name>